<protein>
    <submittedName>
        <fullName evidence="5">LD-carboxypeptidase</fullName>
    </submittedName>
</protein>
<accession>A0ABU5DVS8</accession>
<organism evidence="5 6">
    <name type="scientific">Dongia rigui</name>
    <dbReference type="NCBI Taxonomy" id="940149"/>
    <lineage>
        <taxon>Bacteria</taxon>
        <taxon>Pseudomonadati</taxon>
        <taxon>Pseudomonadota</taxon>
        <taxon>Alphaproteobacteria</taxon>
        <taxon>Rhodospirillales</taxon>
        <taxon>Dongiaceae</taxon>
        <taxon>Dongia</taxon>
    </lineage>
</organism>
<dbReference type="InterPro" id="IPR003507">
    <property type="entry name" value="S66_fam"/>
</dbReference>
<evidence type="ECO:0000259" key="4">
    <source>
        <dbReference type="Pfam" id="PF17676"/>
    </source>
</evidence>
<reference evidence="5 6" key="1">
    <citation type="journal article" date="2013" name="Antonie Van Leeuwenhoek">
        <title>Dongia rigui sp. nov., isolated from freshwater of a large wetland in Korea.</title>
        <authorList>
            <person name="Baik K.S."/>
            <person name="Hwang Y.M."/>
            <person name="Choi J.S."/>
            <person name="Kwon J."/>
            <person name="Seong C.N."/>
        </authorList>
    </citation>
    <scope>NUCLEOTIDE SEQUENCE [LARGE SCALE GENOMIC DNA]</scope>
    <source>
        <strain evidence="5 6">04SU4-P</strain>
    </source>
</reference>
<dbReference type="Proteomes" id="UP001271769">
    <property type="component" value="Unassembled WGS sequence"/>
</dbReference>
<evidence type="ECO:0000313" key="5">
    <source>
        <dbReference type="EMBL" id="MDY0870813.1"/>
    </source>
</evidence>
<feature type="domain" description="LD-carboxypeptidase C-terminal" evidence="4">
    <location>
        <begin position="207"/>
        <end position="334"/>
    </location>
</feature>
<dbReference type="PIRSF" id="PIRSF028757">
    <property type="entry name" value="LD-carboxypeptidase"/>
    <property type="match status" value="1"/>
</dbReference>
<dbReference type="Gene3D" id="3.40.50.10740">
    <property type="entry name" value="Class I glutamine amidotransferase-like"/>
    <property type="match status" value="1"/>
</dbReference>
<dbReference type="PANTHER" id="PTHR30237:SF4">
    <property type="entry name" value="LD-CARBOXYPEPTIDASE C-TERMINAL DOMAIN-CONTAINING PROTEIN"/>
    <property type="match status" value="1"/>
</dbReference>
<dbReference type="InterPro" id="IPR040449">
    <property type="entry name" value="Peptidase_S66_N"/>
</dbReference>
<dbReference type="EMBL" id="JAXCLX010000001">
    <property type="protein sequence ID" value="MDY0870813.1"/>
    <property type="molecule type" value="Genomic_DNA"/>
</dbReference>
<feature type="domain" description="LD-carboxypeptidase N-terminal" evidence="3">
    <location>
        <begin position="15"/>
        <end position="133"/>
    </location>
</feature>
<dbReference type="RefSeq" id="WP_320499161.1">
    <property type="nucleotide sequence ID" value="NZ_JAXCLX010000001.1"/>
</dbReference>
<dbReference type="InterPro" id="IPR027478">
    <property type="entry name" value="LdcA_N"/>
</dbReference>
<sequence>MQVLKPERLHIDDTVAIVSPSWGGPSVFPHIYELGLGLLQRWGLNVVEYPTARMPAAELSARPDLRADDINRAFADPQVKAIIAAIGGDDSHRILPFLDAAVIKANPKILMGYSDTSTLHLFCQRLGLVTLHGPSIMAGFAQMSALPDYAAHVKEMLFLPEAGYRYQPFAAYCDGYPDWRQQAKAGQVNDPNPAEGWRLLQGAGAVEGRLFGGCIDVFEGLRGGMFWPPTGAERDDFWDGRLLFLETSEEAPGPELVADMLRGWGRDGILARIAGLMVGRPARYDADAKLALDEAIVGVVAGEFGRPELPIMTNMDFGHTDPQFVLPQGIRARLDCDAKTLDLAEAWLG</sequence>
<proteinExistence type="inferred from homology"/>
<dbReference type="Pfam" id="PF17676">
    <property type="entry name" value="Peptidase_S66C"/>
    <property type="match status" value="1"/>
</dbReference>
<dbReference type="PANTHER" id="PTHR30237">
    <property type="entry name" value="MURAMOYLTETRAPEPTIDE CARBOXYPEPTIDASE"/>
    <property type="match status" value="1"/>
</dbReference>
<keyword evidence="6" id="KW-1185">Reference proteome</keyword>
<evidence type="ECO:0000256" key="2">
    <source>
        <dbReference type="ARBA" id="ARBA00022801"/>
    </source>
</evidence>
<dbReference type="InterPro" id="IPR029062">
    <property type="entry name" value="Class_I_gatase-like"/>
</dbReference>
<dbReference type="Gene3D" id="3.50.30.60">
    <property type="entry name" value="LD-carboxypeptidase A C-terminal domain-like"/>
    <property type="match status" value="1"/>
</dbReference>
<dbReference type="SUPFAM" id="SSF141986">
    <property type="entry name" value="LD-carboxypeptidase A C-terminal domain-like"/>
    <property type="match status" value="1"/>
</dbReference>
<dbReference type="CDD" id="cd07062">
    <property type="entry name" value="Peptidase_S66_mccF_like"/>
    <property type="match status" value="1"/>
</dbReference>
<evidence type="ECO:0000259" key="3">
    <source>
        <dbReference type="Pfam" id="PF02016"/>
    </source>
</evidence>
<gene>
    <name evidence="5" type="ORF">SMD31_02725</name>
</gene>
<dbReference type="Pfam" id="PF02016">
    <property type="entry name" value="Peptidase_S66"/>
    <property type="match status" value="1"/>
</dbReference>
<keyword evidence="2" id="KW-0378">Hydrolase</keyword>
<name>A0ABU5DVS8_9PROT</name>
<evidence type="ECO:0000256" key="1">
    <source>
        <dbReference type="ARBA" id="ARBA00010233"/>
    </source>
</evidence>
<comment type="caution">
    <text evidence="5">The sequence shown here is derived from an EMBL/GenBank/DDBJ whole genome shotgun (WGS) entry which is preliminary data.</text>
</comment>
<dbReference type="InterPro" id="IPR040921">
    <property type="entry name" value="Peptidase_S66C"/>
</dbReference>
<dbReference type="SUPFAM" id="SSF52317">
    <property type="entry name" value="Class I glutamine amidotransferase-like"/>
    <property type="match status" value="1"/>
</dbReference>
<comment type="similarity">
    <text evidence="1">Belongs to the peptidase S66 family.</text>
</comment>
<evidence type="ECO:0000313" key="6">
    <source>
        <dbReference type="Proteomes" id="UP001271769"/>
    </source>
</evidence>
<dbReference type="InterPro" id="IPR027461">
    <property type="entry name" value="Carboxypeptidase_A_C_sf"/>
</dbReference>